<sequence length="248" mass="27777">MYRLIALMLLWVCNQPLAKEFNINISEGLSFHLAKEQIEDIFTRIYGPLDIQPSFHYLPTQRGLQWVDSGRFDAEAGRAANEMSAYTQLIAIPTPLATVRLAVFCLKPELCHINNDSDIITIEGSLITTSFCRRTKLTCHGVKNNVSAFQALTRHHSDQLLATDHFSIGSLCNSGLNKIYMRILPAKGIVIRHYIHKKHQALVPKLDSIIQGMMKSGEFAAFIDRINNGFADCDGEIIKLSNHVPASL</sequence>
<dbReference type="RefSeq" id="WP_052960987.1">
    <property type="nucleotide sequence ID" value="NZ_AUXW01000150.1"/>
</dbReference>
<evidence type="ECO:0000313" key="2">
    <source>
        <dbReference type="EMBL" id="KKE83229.1"/>
    </source>
</evidence>
<gene>
    <name evidence="2" type="ORF">N479_15110</name>
</gene>
<dbReference type="EMBL" id="AUXW01000150">
    <property type="protein sequence ID" value="KKE83229.1"/>
    <property type="molecule type" value="Genomic_DNA"/>
</dbReference>
<organism evidence="2 3">
    <name type="scientific">Pseudoalteromonas luteoviolacea S4054</name>
    <dbReference type="NCBI Taxonomy" id="1129367"/>
    <lineage>
        <taxon>Bacteria</taxon>
        <taxon>Pseudomonadati</taxon>
        <taxon>Pseudomonadota</taxon>
        <taxon>Gammaproteobacteria</taxon>
        <taxon>Alteromonadales</taxon>
        <taxon>Pseudoalteromonadaceae</taxon>
        <taxon>Pseudoalteromonas</taxon>
    </lineage>
</organism>
<name>A0A0F6ACU7_9GAMM</name>
<keyword evidence="1" id="KW-0732">Signal</keyword>
<dbReference type="SUPFAM" id="SSF53850">
    <property type="entry name" value="Periplasmic binding protein-like II"/>
    <property type="match status" value="1"/>
</dbReference>
<feature type="chain" id="PRO_5002498874" description="Solute-binding protein family 3/N-terminal domain-containing protein" evidence="1">
    <location>
        <begin position="19"/>
        <end position="248"/>
    </location>
</feature>
<evidence type="ECO:0008006" key="4">
    <source>
        <dbReference type="Google" id="ProtNLM"/>
    </source>
</evidence>
<dbReference type="PATRIC" id="fig|1129367.4.peg.2854"/>
<accession>A0A0F6ACU7</accession>
<dbReference type="AlphaFoldDB" id="A0A0F6ACU7"/>
<feature type="signal peptide" evidence="1">
    <location>
        <begin position="1"/>
        <end position="18"/>
    </location>
</feature>
<dbReference type="Proteomes" id="UP000033434">
    <property type="component" value="Unassembled WGS sequence"/>
</dbReference>
<evidence type="ECO:0000256" key="1">
    <source>
        <dbReference type="SAM" id="SignalP"/>
    </source>
</evidence>
<protein>
    <recommendedName>
        <fullName evidence="4">Solute-binding protein family 3/N-terminal domain-containing protein</fullName>
    </recommendedName>
</protein>
<reference evidence="2 3" key="1">
    <citation type="journal article" date="2015" name="BMC Genomics">
        <title>Genome mining reveals unlocked bioactive potential of marine Gram-negative bacteria.</title>
        <authorList>
            <person name="Machado H."/>
            <person name="Sonnenschein E.C."/>
            <person name="Melchiorsen J."/>
            <person name="Gram L."/>
        </authorList>
    </citation>
    <scope>NUCLEOTIDE SEQUENCE [LARGE SCALE GENOMIC DNA]</scope>
    <source>
        <strain evidence="2 3">S4054</strain>
    </source>
</reference>
<proteinExistence type="predicted"/>
<comment type="caution">
    <text evidence="2">The sequence shown here is derived from an EMBL/GenBank/DDBJ whole genome shotgun (WGS) entry which is preliminary data.</text>
</comment>
<evidence type="ECO:0000313" key="3">
    <source>
        <dbReference type="Proteomes" id="UP000033434"/>
    </source>
</evidence>